<evidence type="ECO:0000313" key="2">
    <source>
        <dbReference type="Proteomes" id="UP000295247"/>
    </source>
</evidence>
<gene>
    <name evidence="1" type="ORF">EDC29_10341</name>
</gene>
<reference evidence="1 2" key="1">
    <citation type="submission" date="2019-03" db="EMBL/GenBank/DDBJ databases">
        <title>Genomic Encyclopedia of Type Strains, Phase IV (KMG-IV): sequencing the most valuable type-strain genomes for metagenomic binning, comparative biology and taxonomic classification.</title>
        <authorList>
            <person name="Goeker M."/>
        </authorList>
    </citation>
    <scope>NUCLEOTIDE SEQUENCE [LARGE SCALE GENOMIC DNA]</scope>
    <source>
        <strain evidence="1 2">DSM 203</strain>
    </source>
</reference>
<dbReference type="EMBL" id="SMDC01000003">
    <property type="protein sequence ID" value="TCW36849.1"/>
    <property type="molecule type" value="Genomic_DNA"/>
</dbReference>
<dbReference type="AlphaFoldDB" id="A0A4R4ADQ7"/>
<name>A0A4R4ADQ7_MARGR</name>
<dbReference type="Proteomes" id="UP000295247">
    <property type="component" value="Unassembled WGS sequence"/>
</dbReference>
<organism evidence="1 2">
    <name type="scientific">Marichromatium gracile</name>
    <name type="common">Chromatium gracile</name>
    <dbReference type="NCBI Taxonomy" id="1048"/>
    <lineage>
        <taxon>Bacteria</taxon>
        <taxon>Pseudomonadati</taxon>
        <taxon>Pseudomonadota</taxon>
        <taxon>Gammaproteobacteria</taxon>
        <taxon>Chromatiales</taxon>
        <taxon>Chromatiaceae</taxon>
        <taxon>Marichromatium</taxon>
    </lineage>
</organism>
<dbReference type="RefSeq" id="WP_123143409.1">
    <property type="nucleotide sequence ID" value="NZ_NRRH01000014.1"/>
</dbReference>
<evidence type="ECO:0000313" key="1">
    <source>
        <dbReference type="EMBL" id="TCW36849.1"/>
    </source>
</evidence>
<protein>
    <submittedName>
        <fullName evidence="1">Uncharacterized protein</fullName>
    </submittedName>
</protein>
<proteinExistence type="predicted"/>
<comment type="caution">
    <text evidence="1">The sequence shown here is derived from an EMBL/GenBank/DDBJ whole genome shotgun (WGS) entry which is preliminary data.</text>
</comment>
<sequence>MPLEPLHYRMIGQDDYAVEIRIDATGDYRIENGDYTSHAPRRGCLDETQRARLQRLTSALGAPDERPAPTDTSGFIVELSIGEGATQRRYRVWEGALAEDPELEALVRALEVL</sequence>
<accession>A0A4R4ADQ7</accession>